<comment type="caution">
    <text evidence="9">The sequence shown here is derived from an EMBL/GenBank/DDBJ whole genome shotgun (WGS) entry which is preliminary data.</text>
</comment>
<evidence type="ECO:0000256" key="1">
    <source>
        <dbReference type="ARBA" id="ARBA00004651"/>
    </source>
</evidence>
<accession>A0A4R1ET52</accession>
<dbReference type="OrthoDB" id="9786439at2"/>
<evidence type="ECO:0000313" key="9">
    <source>
        <dbReference type="EMBL" id="TCJ84796.1"/>
    </source>
</evidence>
<dbReference type="GO" id="GO:0055085">
    <property type="term" value="P:transmembrane transport"/>
    <property type="evidence" value="ECO:0007669"/>
    <property type="project" value="InterPro"/>
</dbReference>
<dbReference type="GO" id="GO:0005886">
    <property type="term" value="C:plasma membrane"/>
    <property type="evidence" value="ECO:0007669"/>
    <property type="project" value="UniProtKB-SubCell"/>
</dbReference>
<dbReference type="Pfam" id="PF03547">
    <property type="entry name" value="Mem_trans"/>
    <property type="match status" value="1"/>
</dbReference>
<feature type="transmembrane region" description="Helical" evidence="8">
    <location>
        <begin position="286"/>
        <end position="309"/>
    </location>
</feature>
<feature type="transmembrane region" description="Helical" evidence="8">
    <location>
        <begin position="200"/>
        <end position="219"/>
    </location>
</feature>
<keyword evidence="5 8" id="KW-0812">Transmembrane</keyword>
<evidence type="ECO:0008006" key="11">
    <source>
        <dbReference type="Google" id="ProtNLM"/>
    </source>
</evidence>
<dbReference type="InterPro" id="IPR004776">
    <property type="entry name" value="Mem_transp_PIN-like"/>
</dbReference>
<dbReference type="AlphaFoldDB" id="A0A4R1ET52"/>
<dbReference type="Proteomes" id="UP000294887">
    <property type="component" value="Unassembled WGS sequence"/>
</dbReference>
<evidence type="ECO:0000256" key="8">
    <source>
        <dbReference type="SAM" id="Phobius"/>
    </source>
</evidence>
<name>A0A4R1ET52_9GAMM</name>
<keyword evidence="10" id="KW-1185">Reference proteome</keyword>
<evidence type="ECO:0000256" key="5">
    <source>
        <dbReference type="ARBA" id="ARBA00022692"/>
    </source>
</evidence>
<feature type="transmembrane region" description="Helical" evidence="8">
    <location>
        <begin position="172"/>
        <end position="188"/>
    </location>
</feature>
<keyword evidence="3" id="KW-0813">Transport</keyword>
<feature type="transmembrane region" description="Helical" evidence="8">
    <location>
        <begin position="12"/>
        <end position="29"/>
    </location>
</feature>
<gene>
    <name evidence="9" type="ORF">EV695_2757</name>
</gene>
<evidence type="ECO:0000256" key="7">
    <source>
        <dbReference type="ARBA" id="ARBA00023136"/>
    </source>
</evidence>
<feature type="transmembrane region" description="Helical" evidence="8">
    <location>
        <begin position="231"/>
        <end position="253"/>
    </location>
</feature>
<proteinExistence type="inferred from homology"/>
<comment type="similarity">
    <text evidence="2">Belongs to the auxin efflux carrier (TC 2.A.69) family.</text>
</comment>
<dbReference type="PANTHER" id="PTHR36838:SF4">
    <property type="entry name" value="AUXIN EFFLUX CARRIER FAMILY PROTEIN"/>
    <property type="match status" value="1"/>
</dbReference>
<feature type="transmembrane region" description="Helical" evidence="8">
    <location>
        <begin position="72"/>
        <end position="90"/>
    </location>
</feature>
<keyword evidence="6 8" id="KW-1133">Transmembrane helix</keyword>
<dbReference type="RefSeq" id="WP_131906531.1">
    <property type="nucleotide sequence ID" value="NZ_BAAAFU010000006.1"/>
</dbReference>
<feature type="transmembrane region" description="Helical" evidence="8">
    <location>
        <begin position="41"/>
        <end position="60"/>
    </location>
</feature>
<comment type="subcellular location">
    <subcellularLocation>
        <location evidence="1">Cell membrane</location>
        <topology evidence="1">Multi-pass membrane protein</topology>
    </subcellularLocation>
</comment>
<feature type="transmembrane region" description="Helical" evidence="8">
    <location>
        <begin position="259"/>
        <end position="277"/>
    </location>
</feature>
<reference evidence="9 10" key="1">
    <citation type="submission" date="2019-03" db="EMBL/GenBank/DDBJ databases">
        <title>Genomic Encyclopedia of Type Strains, Phase IV (KMG-IV): sequencing the most valuable type-strain genomes for metagenomic binning, comparative biology and taxonomic classification.</title>
        <authorList>
            <person name="Goeker M."/>
        </authorList>
    </citation>
    <scope>NUCLEOTIDE SEQUENCE [LARGE SCALE GENOMIC DNA]</scope>
    <source>
        <strain evidence="9 10">DSM 24830</strain>
    </source>
</reference>
<keyword evidence="7 8" id="KW-0472">Membrane</keyword>
<sequence length="315" mass="33517">MTTLLESLGFSLTVTTPIFIVLLVGIFLKRINFINDSFIDVSSKVVFNISLPLLLFFGIQKTPLEEVNNLPLIIYAAIATIVVFVLLGLWAKRLEPASDRGVFVQGAFRANMGFIGLAYCVNAYGEAGLIAASLYLGFITGLYNVLSVITLNRSSQVDQSVGKIIKGIAKNPLIIGITAGLVVSALHIPMPDFAAKTGQYFANLALPLALICTGGSLNFQELKSNPNKTIYATVSKLFIVPFAITLGGILVGFRGIDLGILFLMCSAPTASASFIMVKGIGGNYKLAANIIALTSLGSLVSVSLGIMILRSLGWM</sequence>
<feature type="transmembrane region" description="Helical" evidence="8">
    <location>
        <begin position="102"/>
        <end position="124"/>
    </location>
</feature>
<dbReference type="PANTHER" id="PTHR36838">
    <property type="entry name" value="AUXIN EFFLUX CARRIER FAMILY PROTEIN"/>
    <property type="match status" value="1"/>
</dbReference>
<keyword evidence="4" id="KW-1003">Cell membrane</keyword>
<organism evidence="9 10">
    <name type="scientific">Cocleimonas flava</name>
    <dbReference type="NCBI Taxonomy" id="634765"/>
    <lineage>
        <taxon>Bacteria</taxon>
        <taxon>Pseudomonadati</taxon>
        <taxon>Pseudomonadota</taxon>
        <taxon>Gammaproteobacteria</taxon>
        <taxon>Thiotrichales</taxon>
        <taxon>Thiotrichaceae</taxon>
        <taxon>Cocleimonas</taxon>
    </lineage>
</organism>
<dbReference type="Gene3D" id="1.20.1530.20">
    <property type="match status" value="1"/>
</dbReference>
<protein>
    <recommendedName>
        <fullName evidence="11">AEC family transporter</fullName>
    </recommendedName>
</protein>
<evidence type="ECO:0000256" key="4">
    <source>
        <dbReference type="ARBA" id="ARBA00022475"/>
    </source>
</evidence>
<evidence type="ECO:0000256" key="3">
    <source>
        <dbReference type="ARBA" id="ARBA00022448"/>
    </source>
</evidence>
<evidence type="ECO:0000256" key="6">
    <source>
        <dbReference type="ARBA" id="ARBA00022989"/>
    </source>
</evidence>
<dbReference type="EMBL" id="SMFQ01000004">
    <property type="protein sequence ID" value="TCJ84796.1"/>
    <property type="molecule type" value="Genomic_DNA"/>
</dbReference>
<evidence type="ECO:0000256" key="2">
    <source>
        <dbReference type="ARBA" id="ARBA00010145"/>
    </source>
</evidence>
<evidence type="ECO:0000313" key="10">
    <source>
        <dbReference type="Proteomes" id="UP000294887"/>
    </source>
</evidence>
<feature type="transmembrane region" description="Helical" evidence="8">
    <location>
        <begin position="130"/>
        <end position="151"/>
    </location>
</feature>
<dbReference type="InterPro" id="IPR038770">
    <property type="entry name" value="Na+/solute_symporter_sf"/>
</dbReference>